<dbReference type="EMBL" id="JAEVFJ010000018">
    <property type="protein sequence ID" value="KAH8099774.1"/>
    <property type="molecule type" value="Genomic_DNA"/>
</dbReference>
<sequence>MRSSQWRHRLRRPLVRQSTHSLRPCDADMGLKTTLGGWLLSGAVAGSLASTIAVRQDTETEGSTVDPCAAISEVEWVSPKQVRACYTYKGIQVAPIEKVKDNVLDVISQTLDQYHATYPYQNSRKLANELTRIKHSHYKNGFELHVDISQTLKRELQDGNVYYKDTCYDDNFVSYIPTPLALLQDKQGREGIYIAPDAFDVLSAAFGDEIETWQNALPGKLKGKLASLSGAKVLKINNKDPFDVVEENAKATGRYQSLGSRQKAFFASYVSDGEVNGGDVYVMGDFAQQTLPLDDSVTLTIQRNGTNLVETITLPYRARNEKGMYWSDAKHYRSRYCVAQDLDEHSNGQDIYNASPSDDSLVARAAPFSHWQNATIESRPRGGGQIPDQLDILYIWQWGPLVVRSFDLYTTGPKAAVLSLGAFTYTRNFIDYQTLRLGILNALDKIHNAGYTRLILDLSGNQGGEHCLGHFLERGLFGPKVNTPGPFDVILRAPPLAQTVVKSIAENNTDPDEWLNYNPIYFASNGAELPGNKNYLKKPEKRYINGQTVEYSPKLTPFCPPFDLYPQPPAEAYFKPKDVVILSDGKCLGACASFVHGLVKRHKVKTVVVGGKKNVQQVVGSSPGGMALDFAGVKTNIRSTGFGKHRLALPHLITDGYLGITWGAGFIGNDLLDNEVLKPDWVIQPTIDNFNSPVTIWKEIDKKFFK</sequence>
<dbReference type="Gene3D" id="3.90.226.10">
    <property type="entry name" value="2-enoyl-CoA Hydratase, Chain A, domain 1"/>
    <property type="match status" value="1"/>
</dbReference>
<reference evidence="1" key="1">
    <citation type="journal article" date="2021" name="New Phytol.">
        <title>Evolutionary innovations through gain and loss of genes in the ectomycorrhizal Boletales.</title>
        <authorList>
            <person name="Wu G."/>
            <person name="Miyauchi S."/>
            <person name="Morin E."/>
            <person name="Kuo A."/>
            <person name="Drula E."/>
            <person name="Varga T."/>
            <person name="Kohler A."/>
            <person name="Feng B."/>
            <person name="Cao Y."/>
            <person name="Lipzen A."/>
            <person name="Daum C."/>
            <person name="Hundley H."/>
            <person name="Pangilinan J."/>
            <person name="Johnson J."/>
            <person name="Barry K."/>
            <person name="LaButti K."/>
            <person name="Ng V."/>
            <person name="Ahrendt S."/>
            <person name="Min B."/>
            <person name="Choi I.G."/>
            <person name="Park H."/>
            <person name="Plett J.M."/>
            <person name="Magnuson J."/>
            <person name="Spatafora J.W."/>
            <person name="Nagy L.G."/>
            <person name="Henrissat B."/>
            <person name="Grigoriev I.V."/>
            <person name="Yang Z.L."/>
            <person name="Xu J."/>
            <person name="Martin F.M."/>
        </authorList>
    </citation>
    <scope>NUCLEOTIDE SEQUENCE</scope>
    <source>
        <strain evidence="1">KKN 215</strain>
    </source>
</reference>
<proteinExistence type="predicted"/>
<organism evidence="1 2">
    <name type="scientific">Cristinia sonorae</name>
    <dbReference type="NCBI Taxonomy" id="1940300"/>
    <lineage>
        <taxon>Eukaryota</taxon>
        <taxon>Fungi</taxon>
        <taxon>Dikarya</taxon>
        <taxon>Basidiomycota</taxon>
        <taxon>Agaricomycotina</taxon>
        <taxon>Agaricomycetes</taxon>
        <taxon>Agaricomycetidae</taxon>
        <taxon>Agaricales</taxon>
        <taxon>Pleurotineae</taxon>
        <taxon>Stephanosporaceae</taxon>
        <taxon>Cristinia</taxon>
    </lineage>
</organism>
<dbReference type="Proteomes" id="UP000813824">
    <property type="component" value="Unassembled WGS sequence"/>
</dbReference>
<dbReference type="OrthoDB" id="27214at2759"/>
<dbReference type="PANTHER" id="PTHR37049">
    <property type="entry name" value="PEPTIDASE S41 FAMILY PROTEIN"/>
    <property type="match status" value="1"/>
</dbReference>
<keyword evidence="2" id="KW-1185">Reference proteome</keyword>
<dbReference type="AlphaFoldDB" id="A0A8K0ULY9"/>
<name>A0A8K0ULY9_9AGAR</name>
<protein>
    <recommendedName>
        <fullName evidence="3">Tail specific protease domain-containing protein</fullName>
    </recommendedName>
</protein>
<dbReference type="PANTHER" id="PTHR37049:SF4">
    <property type="entry name" value="RHODANESE DOMAIN-CONTAINING PROTEIN"/>
    <property type="match status" value="1"/>
</dbReference>
<evidence type="ECO:0000313" key="1">
    <source>
        <dbReference type="EMBL" id="KAH8099774.1"/>
    </source>
</evidence>
<evidence type="ECO:0000313" key="2">
    <source>
        <dbReference type="Proteomes" id="UP000813824"/>
    </source>
</evidence>
<accession>A0A8K0ULY9</accession>
<dbReference type="SUPFAM" id="SSF52096">
    <property type="entry name" value="ClpP/crotonase"/>
    <property type="match status" value="1"/>
</dbReference>
<dbReference type="InterPro" id="IPR052766">
    <property type="entry name" value="S41A_metabolite_peptidase"/>
</dbReference>
<comment type="caution">
    <text evidence="1">The sequence shown here is derived from an EMBL/GenBank/DDBJ whole genome shotgun (WGS) entry which is preliminary data.</text>
</comment>
<evidence type="ECO:0008006" key="3">
    <source>
        <dbReference type="Google" id="ProtNLM"/>
    </source>
</evidence>
<gene>
    <name evidence="1" type="ORF">BXZ70DRAFT_941064</name>
</gene>
<dbReference type="InterPro" id="IPR029045">
    <property type="entry name" value="ClpP/crotonase-like_dom_sf"/>
</dbReference>